<dbReference type="RefSeq" id="WP_264883004.1">
    <property type="nucleotide sequence ID" value="NZ_JAPDOB010000002.1"/>
</dbReference>
<organism evidence="1 2">
    <name type="scientific">Sphingomonas arvum</name>
    <dbReference type="NCBI Taxonomy" id="2992113"/>
    <lineage>
        <taxon>Bacteria</taxon>
        <taxon>Pseudomonadati</taxon>
        <taxon>Pseudomonadota</taxon>
        <taxon>Alphaproteobacteria</taxon>
        <taxon>Sphingomonadales</taxon>
        <taxon>Sphingomonadaceae</taxon>
        <taxon>Sphingomonas</taxon>
    </lineage>
</organism>
<gene>
    <name evidence="1" type="ORF">OMW55_10610</name>
</gene>
<reference evidence="1 2" key="1">
    <citation type="submission" date="2022-10" db="EMBL/GenBank/DDBJ databases">
        <title>Sphingomonas sp.</title>
        <authorList>
            <person name="Jin C."/>
        </authorList>
    </citation>
    <scope>NUCLEOTIDE SEQUENCE [LARGE SCALE GENOMIC DNA]</scope>
    <source>
        <strain evidence="1 2">BN140010</strain>
    </source>
</reference>
<evidence type="ECO:0000313" key="1">
    <source>
        <dbReference type="EMBL" id="MCW3798252.1"/>
    </source>
</evidence>
<evidence type="ECO:0000313" key="2">
    <source>
        <dbReference type="Proteomes" id="UP001526246"/>
    </source>
</evidence>
<dbReference type="EMBL" id="JAPDOB010000002">
    <property type="protein sequence ID" value="MCW3798252.1"/>
    <property type="molecule type" value="Genomic_DNA"/>
</dbReference>
<sequence>MSAVLLAAAALAAAPAATRSDVAEIDQLIRGVYAVISGPAGQKRDFDRMRAMFAPGATLKAIGPKGLRGGSLEDYISRNAEVLEKDGFTERELGKRRLEVWGGLATVWSAYEGRTANGSFHERGINSFQLVKIEGRWRVASILWQEETPQQPLPSSMTGK</sequence>
<name>A0ABT3JGR2_9SPHN</name>
<dbReference type="Gene3D" id="3.10.450.50">
    <property type="match status" value="1"/>
</dbReference>
<comment type="caution">
    <text evidence="1">The sequence shown here is derived from an EMBL/GenBank/DDBJ whole genome shotgun (WGS) entry which is preliminary data.</text>
</comment>
<proteinExistence type="predicted"/>
<dbReference type="Proteomes" id="UP001526246">
    <property type="component" value="Unassembled WGS sequence"/>
</dbReference>
<protein>
    <submittedName>
        <fullName evidence="1">Nuclear transport factor 2 family protein</fullName>
    </submittedName>
</protein>
<accession>A0ABT3JGR2</accession>
<dbReference type="InterPro" id="IPR032710">
    <property type="entry name" value="NTF2-like_dom_sf"/>
</dbReference>
<dbReference type="SUPFAM" id="SSF54427">
    <property type="entry name" value="NTF2-like"/>
    <property type="match status" value="1"/>
</dbReference>
<keyword evidence="2" id="KW-1185">Reference proteome</keyword>